<name>A0A1I8NJP1_MUSDO</name>
<dbReference type="PANTHER" id="PTHR12121">
    <property type="entry name" value="CARBON CATABOLITE REPRESSOR PROTEIN 4"/>
    <property type="match status" value="1"/>
</dbReference>
<proteinExistence type="predicted"/>
<dbReference type="Gene3D" id="3.60.10.10">
    <property type="entry name" value="Endonuclease/exonuclease/phosphatase"/>
    <property type="match status" value="1"/>
</dbReference>
<gene>
    <name evidence="2" type="primary">105262325</name>
    <name evidence="4" type="synonym">LOC105262325</name>
</gene>
<dbReference type="AlphaFoldDB" id="A0A1I8NJP1"/>
<organism evidence="2">
    <name type="scientific">Musca domestica</name>
    <name type="common">House fly</name>
    <dbReference type="NCBI Taxonomy" id="7370"/>
    <lineage>
        <taxon>Eukaryota</taxon>
        <taxon>Metazoa</taxon>
        <taxon>Ecdysozoa</taxon>
        <taxon>Arthropoda</taxon>
        <taxon>Hexapoda</taxon>
        <taxon>Insecta</taxon>
        <taxon>Pterygota</taxon>
        <taxon>Neoptera</taxon>
        <taxon>Endopterygota</taxon>
        <taxon>Diptera</taxon>
        <taxon>Brachycera</taxon>
        <taxon>Muscomorpha</taxon>
        <taxon>Muscoidea</taxon>
        <taxon>Muscidae</taxon>
        <taxon>Musca</taxon>
    </lineage>
</organism>
<evidence type="ECO:0000259" key="1">
    <source>
        <dbReference type="Pfam" id="PF03372"/>
    </source>
</evidence>
<dbReference type="InterPro" id="IPR005135">
    <property type="entry name" value="Endo/exonuclease/phosphatase"/>
</dbReference>
<dbReference type="PANTHER" id="PTHR12121:SF34">
    <property type="entry name" value="PROTEIN ANGEL"/>
    <property type="match status" value="1"/>
</dbReference>
<dbReference type="STRING" id="7370.A0A1I8NJP1"/>
<accession>A0A1I8NJP1</accession>
<evidence type="ECO:0000313" key="4">
    <source>
        <dbReference type="RefSeq" id="XP_011295323.1"/>
    </source>
</evidence>
<dbReference type="Proteomes" id="UP001652621">
    <property type="component" value="Unplaced"/>
</dbReference>
<feature type="domain" description="Endonuclease/exonuclease/phosphatase" evidence="1">
    <location>
        <begin position="69"/>
        <end position="351"/>
    </location>
</feature>
<dbReference type="InterPro" id="IPR050410">
    <property type="entry name" value="CCR4/nocturin_mRNA_transcr"/>
</dbReference>
<reference evidence="4" key="2">
    <citation type="submission" date="2025-04" db="UniProtKB">
        <authorList>
            <consortium name="RefSeq"/>
        </authorList>
    </citation>
    <scope>IDENTIFICATION</scope>
    <source>
        <strain evidence="4">Aabys</strain>
    </source>
</reference>
<dbReference type="OrthoDB" id="10253982at2759"/>
<dbReference type="Pfam" id="PF03372">
    <property type="entry name" value="Exo_endo_phos"/>
    <property type="match status" value="1"/>
</dbReference>
<dbReference type="InterPro" id="IPR036691">
    <property type="entry name" value="Endo/exonu/phosph_ase_sf"/>
</dbReference>
<dbReference type="GO" id="GO:0000175">
    <property type="term" value="F:3'-5'-RNA exonuclease activity"/>
    <property type="evidence" value="ECO:0007669"/>
    <property type="project" value="TreeGrafter"/>
</dbReference>
<reference evidence="2" key="1">
    <citation type="submission" date="2020-05" db="UniProtKB">
        <authorList>
            <consortium name="EnsemblMetazoa"/>
        </authorList>
    </citation>
    <scope>IDENTIFICATION</scope>
    <source>
        <strain evidence="2">Aabys</strain>
    </source>
</reference>
<protein>
    <submittedName>
        <fullName evidence="4">Protein angel</fullName>
    </submittedName>
</protein>
<dbReference type="SUPFAM" id="SSF56219">
    <property type="entry name" value="DNase I-like"/>
    <property type="match status" value="1"/>
</dbReference>
<sequence>MFALLNNTRVFANALKTNIILRPYNYNIRIFFTNTSELSTITIPTKMQRIWVPSAKDFLDSSCQQYRLLSYNILAQELLTDNMFLYYDIKQKYLRWKNRIALLGEEIRKIRPDIFCLQEVQHIHLKDIVNLLASNDDGHLKLEYVFKKRTGSRCDGCLILYDREKFKLIKEHCVEYHTENHSISDRENIAVLAKFAPKNDLSKTFVVSTTHLLYNPRRHDVRICQINKLLAAIIDFAKESTKNYKLCPIILTGDFNCTNDSGPFRILTAERRFVCEETNKTNQQFKMYPLHFGDGTASTYQNQWTTVDYILKSSSEEGEDFIQINSTYHLPQLETCQAHGKLPNKYIGSDHFCLAIQFSII</sequence>
<evidence type="ECO:0000313" key="2">
    <source>
        <dbReference type="EnsemblMetazoa" id="MDOA016252-PA"/>
    </source>
</evidence>
<dbReference type="EnsemblMetazoa" id="MDOA016252-RA">
    <property type="protein sequence ID" value="MDOA016252-PA"/>
    <property type="gene ID" value="MDOA016252"/>
</dbReference>
<dbReference type="RefSeq" id="XP_011295323.1">
    <property type="nucleotide sequence ID" value="XM_011297021.2"/>
</dbReference>
<dbReference type="KEGG" id="mde:105262325"/>
<evidence type="ECO:0000313" key="3">
    <source>
        <dbReference type="Proteomes" id="UP001652621"/>
    </source>
</evidence>
<dbReference type="VEuPathDB" id="VectorBase:MDOMA2_018129"/>
<keyword evidence="3" id="KW-1185">Reference proteome</keyword>
<dbReference type="VEuPathDB" id="VectorBase:MDOA016252"/>